<evidence type="ECO:0000259" key="3">
    <source>
        <dbReference type="Pfam" id="PF04321"/>
    </source>
</evidence>
<protein>
    <recommendedName>
        <fullName evidence="2">dTDP-4-dehydrorhamnose reductase</fullName>
        <ecNumber evidence="2">1.1.1.133</ecNumber>
    </recommendedName>
</protein>
<dbReference type="SUPFAM" id="SSF51735">
    <property type="entry name" value="NAD(P)-binding Rossmann-fold domains"/>
    <property type="match status" value="1"/>
</dbReference>
<comment type="function">
    <text evidence="2">Catalyzes the reduction of dTDP-6-deoxy-L-lyxo-4-hexulose to yield dTDP-L-rhamnose.</text>
</comment>
<dbReference type="GO" id="GO:0005829">
    <property type="term" value="C:cytosol"/>
    <property type="evidence" value="ECO:0007669"/>
    <property type="project" value="TreeGrafter"/>
</dbReference>
<dbReference type="Proteomes" id="UP000183967">
    <property type="component" value="Unassembled WGS sequence"/>
</dbReference>
<dbReference type="PANTHER" id="PTHR10491">
    <property type="entry name" value="DTDP-4-DEHYDRORHAMNOSE REDUCTASE"/>
    <property type="match status" value="1"/>
</dbReference>
<dbReference type="InterPro" id="IPR036291">
    <property type="entry name" value="NAD(P)-bd_dom_sf"/>
</dbReference>
<organism evidence="4 5">
    <name type="scientific">Caloranaerobacter azorensis DSM 13643</name>
    <dbReference type="NCBI Taxonomy" id="1121264"/>
    <lineage>
        <taxon>Bacteria</taxon>
        <taxon>Bacillati</taxon>
        <taxon>Bacillota</taxon>
        <taxon>Tissierellia</taxon>
        <taxon>Tissierellales</taxon>
        <taxon>Thermohalobacteraceae</taxon>
        <taxon>Caloranaerobacter</taxon>
    </lineage>
</organism>
<keyword evidence="5" id="KW-1185">Reference proteome</keyword>
<accession>A0A1M5T092</accession>
<comment type="similarity">
    <text evidence="1 2">Belongs to the dTDP-4-dehydrorhamnose reductase family.</text>
</comment>
<dbReference type="NCBIfam" id="TIGR01214">
    <property type="entry name" value="rmlD"/>
    <property type="match status" value="1"/>
</dbReference>
<dbReference type="Pfam" id="PF04321">
    <property type="entry name" value="RmlD_sub_bind"/>
    <property type="match status" value="1"/>
</dbReference>
<evidence type="ECO:0000313" key="5">
    <source>
        <dbReference type="Proteomes" id="UP000183967"/>
    </source>
</evidence>
<comment type="pathway">
    <text evidence="2">Carbohydrate biosynthesis; dTDP-L-rhamnose biosynthesis.</text>
</comment>
<keyword evidence="2" id="KW-0521">NADP</keyword>
<feature type="domain" description="RmlD-like substrate binding" evidence="3">
    <location>
        <begin position="8"/>
        <end position="253"/>
    </location>
</feature>
<dbReference type="InterPro" id="IPR005913">
    <property type="entry name" value="dTDP_dehydrorham_reduct"/>
</dbReference>
<dbReference type="EC" id="1.1.1.133" evidence="2"/>
<gene>
    <name evidence="4" type="ORF">SAMN02745135_00801</name>
</gene>
<dbReference type="AlphaFoldDB" id="A0A1M5T092"/>
<dbReference type="GO" id="GO:0019305">
    <property type="term" value="P:dTDP-rhamnose biosynthetic process"/>
    <property type="evidence" value="ECO:0007669"/>
    <property type="project" value="UniProtKB-UniPathway"/>
</dbReference>
<dbReference type="InterPro" id="IPR029903">
    <property type="entry name" value="RmlD-like-bd"/>
</dbReference>
<evidence type="ECO:0000313" key="4">
    <source>
        <dbReference type="EMBL" id="SHH43803.1"/>
    </source>
</evidence>
<dbReference type="Gene3D" id="3.40.50.720">
    <property type="entry name" value="NAD(P)-binding Rossmann-like Domain"/>
    <property type="match status" value="1"/>
</dbReference>
<sequence>MILVTIDIFDITNIDATINFIKINKPDLVIHAAAYTDVDGCESNIDQAYRVNALGARNIAVGCNYTDAAMVYISTDYVFDGQKGNSYTEFDATNPLSVYGKSKLEGENFVKRICDRHYIVRTSWLFGKNGRNFITTMLKLAETRDEISVVDDQVGSPTYTLDLAKAISQLIAKPTYGTFHITNSDYCSWYQFAKEIFEIAGKSKIRVNRISTEELNRPAPRPKYSVLNNYCWHLQGYDKIRSYKEALREYISTII</sequence>
<dbReference type="EMBL" id="FQXO01000016">
    <property type="protein sequence ID" value="SHH43803.1"/>
    <property type="molecule type" value="Genomic_DNA"/>
</dbReference>
<name>A0A1M5T092_9FIRM</name>
<keyword evidence="2" id="KW-0560">Oxidoreductase</keyword>
<dbReference type="CDD" id="cd05254">
    <property type="entry name" value="dTDP_HR_like_SDR_e"/>
    <property type="match status" value="1"/>
</dbReference>
<proteinExistence type="inferred from homology"/>
<dbReference type="PANTHER" id="PTHR10491:SF4">
    <property type="entry name" value="METHIONINE ADENOSYLTRANSFERASE 2 SUBUNIT BETA"/>
    <property type="match status" value="1"/>
</dbReference>
<dbReference type="UniPathway" id="UPA00124"/>
<evidence type="ECO:0000256" key="1">
    <source>
        <dbReference type="ARBA" id="ARBA00010944"/>
    </source>
</evidence>
<evidence type="ECO:0000256" key="2">
    <source>
        <dbReference type="RuleBase" id="RU364082"/>
    </source>
</evidence>
<dbReference type="GO" id="GO:0008831">
    <property type="term" value="F:dTDP-4-dehydrorhamnose reductase activity"/>
    <property type="evidence" value="ECO:0007669"/>
    <property type="project" value="UniProtKB-EC"/>
</dbReference>
<reference evidence="5" key="1">
    <citation type="submission" date="2016-11" db="EMBL/GenBank/DDBJ databases">
        <authorList>
            <person name="Varghese N."/>
            <person name="Submissions S."/>
        </authorList>
    </citation>
    <scope>NUCLEOTIDE SEQUENCE [LARGE SCALE GENOMIC DNA]</scope>
    <source>
        <strain evidence="5">DSM 13643</strain>
    </source>
</reference>
<dbReference type="Gene3D" id="3.90.25.10">
    <property type="entry name" value="UDP-galactose 4-epimerase, domain 1"/>
    <property type="match status" value="1"/>
</dbReference>